<dbReference type="InterPro" id="IPR056818">
    <property type="entry name" value="GlmU/GlgC-like_hexapep"/>
</dbReference>
<evidence type="ECO:0000256" key="2">
    <source>
        <dbReference type="ARBA" id="ARBA00022600"/>
    </source>
</evidence>
<dbReference type="NCBIfam" id="TIGR02091">
    <property type="entry name" value="glgC"/>
    <property type="match status" value="1"/>
</dbReference>
<feature type="binding site" evidence="9">
    <location>
        <position position="174"/>
    </location>
    <ligand>
        <name>alpha-D-glucose 1-phosphate</name>
        <dbReference type="ChEBI" id="CHEBI:58601"/>
    </ligand>
</feature>
<dbReference type="PANTHER" id="PTHR43523:SF2">
    <property type="entry name" value="GLUCOSE-1-PHOSPHATE ADENYLYLTRANSFERASE"/>
    <property type="match status" value="1"/>
</dbReference>
<sequence length="421" mass="47219">MKVQSQRFVSRLTRDTLALVLAGGRGARLKDLTAWRAKPAVPFGGKFRIIDFPLANCINSGIRRIAVLTQYKAHSLIQHVQKGWGFLRGEFNEFVEIWPAQQRVDTSWYAGTADAVYQNLDIIREHDPEYILVLAGDHIYKMDYGDMIAYHVDTNADMTVACLEVDLDTAKAFGVMACDQTGQVYEFQEKPADPSPMPGKSDRALASMGVYVFNASFLYEQLVRDADVSKSNHDFGQDIIPHIVGRYRVMAFPYRDTQTDTQAYWRDVGTVDAYWAANLELIGVTPELNLYDQDWPIWTYQEQLPPAKFVFDDDDRRGMAVDSMVSGGCIISGALVRHSLLFSNVEVDAHALIEDSVILPDVHVGKNCRIKRAVVDKGCHVPEGMVIGENLEEDARRFHVSPGGVVLVTSDMLGAPRRRAR</sequence>
<dbReference type="RefSeq" id="WP_038086630.1">
    <property type="nucleotide sequence ID" value="NZ_JQSG02000001.1"/>
</dbReference>
<dbReference type="InterPro" id="IPR011004">
    <property type="entry name" value="Trimer_LpxA-like_sf"/>
</dbReference>
<name>A0A1A6C8L8_9GAMM</name>
<dbReference type="Pfam" id="PF24894">
    <property type="entry name" value="Hexapep_GlmU"/>
    <property type="match status" value="1"/>
</dbReference>
<dbReference type="STRING" id="160660.BJI67_08425"/>
<evidence type="ECO:0000256" key="8">
    <source>
        <dbReference type="ARBA" id="ARBA00023277"/>
    </source>
</evidence>
<dbReference type="CDD" id="cd04651">
    <property type="entry name" value="LbH_G1P_AT_C"/>
    <property type="match status" value="1"/>
</dbReference>
<evidence type="ECO:0000256" key="9">
    <source>
        <dbReference type="HAMAP-Rule" id="MF_00624"/>
    </source>
</evidence>
<keyword evidence="3 9" id="KW-0808">Transferase</keyword>
<protein>
    <recommendedName>
        <fullName evidence="9">Glucose-1-phosphate adenylyltransferase</fullName>
        <ecNumber evidence="9">2.7.7.27</ecNumber>
    </recommendedName>
    <alternativeName>
        <fullName evidence="9">ADP-glucose pyrophosphorylase</fullName>
        <shortName evidence="9">ADPGlc PPase</shortName>
    </alternativeName>
    <alternativeName>
        <fullName evidence="9">ADP-glucose synthase</fullName>
    </alternativeName>
</protein>
<feature type="site" description="Could play a key role in the communication between the regulatory and the substrate sites" evidence="9">
    <location>
        <position position="108"/>
    </location>
</feature>
<evidence type="ECO:0000256" key="4">
    <source>
        <dbReference type="ARBA" id="ARBA00022695"/>
    </source>
</evidence>
<keyword evidence="2 9" id="KW-0321">Glycogen metabolism</keyword>
<feature type="binding site" evidence="9">
    <location>
        <begin position="189"/>
        <end position="190"/>
    </location>
    <ligand>
        <name>alpha-D-glucose 1-phosphate</name>
        <dbReference type="ChEBI" id="CHEBI:58601"/>
    </ligand>
</feature>
<keyword evidence="8 9" id="KW-0119">Carbohydrate metabolism</keyword>
<dbReference type="InterPro" id="IPR011831">
    <property type="entry name" value="ADP-Glc_PPase"/>
</dbReference>
<dbReference type="InterPro" id="IPR005835">
    <property type="entry name" value="NTP_transferase_dom"/>
</dbReference>
<evidence type="ECO:0000256" key="7">
    <source>
        <dbReference type="ARBA" id="ARBA00023056"/>
    </source>
</evidence>
<comment type="function">
    <text evidence="9">Involved in the biosynthesis of ADP-glucose, a building block required for the elongation reactions to produce glycogen. Catalyzes the reaction between ATP and alpha-D-glucose 1-phosphate (G1P) to produce pyrophosphate and ADP-Glc.</text>
</comment>
<keyword evidence="4 9" id="KW-0548">Nucleotidyltransferase</keyword>
<dbReference type="CDD" id="cd02508">
    <property type="entry name" value="ADP_Glucose_PP"/>
    <property type="match status" value="1"/>
</dbReference>
<reference evidence="12 13" key="1">
    <citation type="journal article" date="2014" name="Genome Announc.">
        <title>Draft Genome Sequence of the Iron-Oxidizing, Acidophilic, and Halotolerant 'Thiobacillus prosperus' Type Strain DSM 5130.</title>
        <authorList>
            <person name="Ossandon F.J."/>
            <person name="Cardenas J.P."/>
            <person name="Corbett M."/>
            <person name="Quatrini R."/>
            <person name="Holmes D.S."/>
            <person name="Watkin E."/>
        </authorList>
    </citation>
    <scope>NUCLEOTIDE SEQUENCE [LARGE SCALE GENOMIC DNA]</scope>
    <source>
        <strain evidence="12 13">DSM 5130</strain>
    </source>
</reference>
<accession>A0A1A6C8L8</accession>
<comment type="similarity">
    <text evidence="1 9">Belongs to the bacterial/plant glucose-1-phosphate adenylyltransferase family.</text>
</comment>
<keyword evidence="5 9" id="KW-0547">Nucleotide-binding</keyword>
<dbReference type="SUPFAM" id="SSF51161">
    <property type="entry name" value="Trimeric LpxA-like enzymes"/>
    <property type="match status" value="1"/>
</dbReference>
<evidence type="ECO:0000256" key="1">
    <source>
        <dbReference type="ARBA" id="ARBA00010443"/>
    </source>
</evidence>
<feature type="site" description="Could play a key role in the communication between the regulatory and the substrate sites" evidence="9">
    <location>
        <position position="70"/>
    </location>
</feature>
<dbReference type="NCBIfam" id="NF002023">
    <property type="entry name" value="PRK00844.1"/>
    <property type="match status" value="1"/>
</dbReference>
<dbReference type="PANTHER" id="PTHR43523">
    <property type="entry name" value="GLUCOSE-1-PHOSPHATE ADENYLYLTRANSFERASE-RELATED"/>
    <property type="match status" value="1"/>
</dbReference>
<feature type="binding site" evidence="9">
    <location>
        <position position="207"/>
    </location>
    <ligand>
        <name>alpha-D-glucose 1-phosphate</name>
        <dbReference type="ChEBI" id="CHEBI:58601"/>
    </ligand>
</feature>
<comment type="caution">
    <text evidence="12">The sequence shown here is derived from an EMBL/GenBank/DDBJ whole genome shotgun (WGS) entry which is preliminary data.</text>
</comment>
<dbReference type="Gene3D" id="2.160.10.10">
    <property type="entry name" value="Hexapeptide repeat proteins"/>
    <property type="match status" value="1"/>
</dbReference>
<gene>
    <name evidence="9" type="primary">glgC</name>
    <name evidence="12" type="ORF">Thpro_020629</name>
</gene>
<evidence type="ECO:0000259" key="10">
    <source>
        <dbReference type="Pfam" id="PF00483"/>
    </source>
</evidence>
<evidence type="ECO:0000256" key="5">
    <source>
        <dbReference type="ARBA" id="ARBA00022741"/>
    </source>
</evidence>
<dbReference type="PROSITE" id="PS00809">
    <property type="entry name" value="ADP_GLC_PYROPHOSPH_2"/>
    <property type="match status" value="1"/>
</dbReference>
<comment type="subunit">
    <text evidence="9">Homotetramer.</text>
</comment>
<evidence type="ECO:0000313" key="13">
    <source>
        <dbReference type="Proteomes" id="UP000029273"/>
    </source>
</evidence>
<evidence type="ECO:0000259" key="11">
    <source>
        <dbReference type="Pfam" id="PF24894"/>
    </source>
</evidence>
<keyword evidence="7 9" id="KW-0320">Glycogen biosynthesis</keyword>
<dbReference type="InterPro" id="IPR005836">
    <property type="entry name" value="ADP_Glu_pyroP_CS"/>
</dbReference>
<dbReference type="GO" id="GO:0005524">
    <property type="term" value="F:ATP binding"/>
    <property type="evidence" value="ECO:0007669"/>
    <property type="project" value="UniProtKB-KW"/>
</dbReference>
<dbReference type="AlphaFoldDB" id="A0A1A6C8L8"/>
<evidence type="ECO:0000313" key="12">
    <source>
        <dbReference type="EMBL" id="OBS10913.1"/>
    </source>
</evidence>
<dbReference type="EMBL" id="JQSG02000001">
    <property type="protein sequence ID" value="OBS10913.1"/>
    <property type="molecule type" value="Genomic_DNA"/>
</dbReference>
<evidence type="ECO:0000256" key="6">
    <source>
        <dbReference type="ARBA" id="ARBA00022840"/>
    </source>
</evidence>
<dbReference type="Proteomes" id="UP000029273">
    <property type="component" value="Unassembled WGS sequence"/>
</dbReference>
<dbReference type="Pfam" id="PF00483">
    <property type="entry name" value="NTP_transferase"/>
    <property type="match status" value="1"/>
</dbReference>
<dbReference type="SUPFAM" id="SSF53448">
    <property type="entry name" value="Nucleotide-diphospho-sugar transferases"/>
    <property type="match status" value="1"/>
</dbReference>
<keyword evidence="6 9" id="KW-0067">ATP-binding</keyword>
<comment type="pathway">
    <text evidence="9">Glycan biosynthesis; glycogen biosynthesis.</text>
</comment>
<dbReference type="PROSITE" id="PS00808">
    <property type="entry name" value="ADP_GLC_PYROPHOSPH_1"/>
    <property type="match status" value="1"/>
</dbReference>
<proteinExistence type="inferred from homology"/>
<organism evidence="12 13">
    <name type="scientific">Acidihalobacter prosperus</name>
    <dbReference type="NCBI Taxonomy" id="160660"/>
    <lineage>
        <taxon>Bacteria</taxon>
        <taxon>Pseudomonadati</taxon>
        <taxon>Pseudomonadota</taxon>
        <taxon>Gammaproteobacteria</taxon>
        <taxon>Chromatiales</taxon>
        <taxon>Ectothiorhodospiraceae</taxon>
        <taxon>Acidihalobacter</taxon>
    </lineage>
</organism>
<dbReference type="EC" id="2.7.7.27" evidence="9"/>
<dbReference type="HAMAP" id="MF_00624">
    <property type="entry name" value="GlgC"/>
    <property type="match status" value="1"/>
</dbReference>
<dbReference type="PROSITE" id="PS00810">
    <property type="entry name" value="ADP_GLC_PYROPHOSPH_3"/>
    <property type="match status" value="1"/>
</dbReference>
<dbReference type="GO" id="GO:0005978">
    <property type="term" value="P:glycogen biosynthetic process"/>
    <property type="evidence" value="ECO:0007669"/>
    <property type="project" value="UniProtKB-UniRule"/>
</dbReference>
<dbReference type="InterPro" id="IPR023049">
    <property type="entry name" value="GlgC_bac"/>
</dbReference>
<dbReference type="GO" id="GO:0008878">
    <property type="term" value="F:glucose-1-phosphate adenylyltransferase activity"/>
    <property type="evidence" value="ECO:0007669"/>
    <property type="project" value="UniProtKB-UniRule"/>
</dbReference>
<dbReference type="UniPathway" id="UPA00164"/>
<dbReference type="Gene3D" id="3.90.550.10">
    <property type="entry name" value="Spore Coat Polysaccharide Biosynthesis Protein SpsA, Chain A"/>
    <property type="match status" value="1"/>
</dbReference>
<feature type="binding site" evidence="9">
    <location>
        <position position="109"/>
    </location>
    <ligand>
        <name>alpha-D-glucose 1-phosphate</name>
        <dbReference type="ChEBI" id="CHEBI:58601"/>
    </ligand>
</feature>
<comment type="catalytic activity">
    <reaction evidence="9">
        <text>alpha-D-glucose 1-phosphate + ATP + H(+) = ADP-alpha-D-glucose + diphosphate</text>
        <dbReference type="Rhea" id="RHEA:12120"/>
        <dbReference type="ChEBI" id="CHEBI:15378"/>
        <dbReference type="ChEBI" id="CHEBI:30616"/>
        <dbReference type="ChEBI" id="CHEBI:33019"/>
        <dbReference type="ChEBI" id="CHEBI:57498"/>
        <dbReference type="ChEBI" id="CHEBI:58601"/>
        <dbReference type="EC" id="2.7.7.27"/>
    </reaction>
</comment>
<dbReference type="InterPro" id="IPR029044">
    <property type="entry name" value="Nucleotide-diphossugar_trans"/>
</dbReference>
<feature type="domain" description="Nucleotidyl transferase" evidence="10">
    <location>
        <begin position="18"/>
        <end position="280"/>
    </location>
</feature>
<keyword evidence="13" id="KW-1185">Reference proteome</keyword>
<dbReference type="NCBIfam" id="NF001947">
    <property type="entry name" value="PRK00725.1"/>
    <property type="match status" value="1"/>
</dbReference>
<feature type="domain" description="Glucose-1-phosphate adenylyltransferase/Bifunctional protein GlmU-like C-terminal hexapeptide" evidence="11">
    <location>
        <begin position="305"/>
        <end position="408"/>
    </location>
</feature>
<evidence type="ECO:0000256" key="3">
    <source>
        <dbReference type="ARBA" id="ARBA00022679"/>
    </source>
</evidence>
<dbReference type="OrthoDB" id="9801810at2"/>